<sequence length="268" mass="30043">MATITQAVVKKVYDSLIEYCYNTLSGDAQVEGLNLCKDIKDFCLDGKWNNLSVVYQQAWLGEIIRRVEFLAPNGATVLVSNPKLTQHGLITALRSDENRQPTTIQQIYFSQFGVNRHFQGLYEGQPDWLSNREILDVAKVLRAAPEKSTDLRIRLYLQGDVWMALNNRGFALHSLANIVPRRIAFDTELSSDELSRLTKTLESMGLNFGESIPASRRDKRQWEAMIPTSVTAVPETKNSTRVIYTIRAIGMVVGAAADAGNELVYNSV</sequence>
<protein>
    <submittedName>
        <fullName evidence="1">Uncharacterized protein</fullName>
    </submittedName>
</protein>
<dbReference type="RefSeq" id="WP_395118019.1">
    <property type="nucleotide sequence ID" value="NZ_CP170721.1"/>
</dbReference>
<evidence type="ECO:0000313" key="1">
    <source>
        <dbReference type="EMBL" id="XIA20151.1"/>
    </source>
</evidence>
<gene>
    <name evidence="1" type="ORF">ACFYG5_08515</name>
</gene>
<reference evidence="1" key="1">
    <citation type="submission" date="2024-10" db="EMBL/GenBank/DDBJ databases">
        <authorList>
            <person name="Lesea H.P."/>
            <person name="Kuehl J.V."/>
            <person name="Chandonia J.-M."/>
        </authorList>
    </citation>
    <scope>NUCLEOTIDE SEQUENCE</scope>
    <source>
        <strain evidence="1">FW102-FHT14D07</strain>
    </source>
</reference>
<dbReference type="EMBL" id="CP170721">
    <property type="protein sequence ID" value="XIA20151.1"/>
    <property type="molecule type" value="Genomic_DNA"/>
</dbReference>
<dbReference type="AlphaFoldDB" id="A0AB74UV86"/>
<proteinExistence type="predicted"/>
<name>A0AB74UV86_9GAMM</name>
<accession>A0AB74UV86</accession>
<organism evidence="1">
    <name type="scientific">Rhodanobacter sp. FW102-FHT14D07</name>
    <dbReference type="NCBI Taxonomy" id="3351462"/>
    <lineage>
        <taxon>Bacteria</taxon>
        <taxon>Pseudomonadati</taxon>
        <taxon>Pseudomonadota</taxon>
        <taxon>Gammaproteobacteria</taxon>
        <taxon>Lysobacterales</taxon>
        <taxon>Rhodanobacteraceae</taxon>
        <taxon>Rhodanobacter</taxon>
    </lineage>
</organism>